<keyword evidence="3" id="KW-1185">Reference proteome</keyword>
<gene>
    <name evidence="2" type="ORF">SAMN04488556_4188</name>
</gene>
<dbReference type="AlphaFoldDB" id="A0A1I6UYY8"/>
<feature type="region of interest" description="Disordered" evidence="1">
    <location>
        <begin position="65"/>
        <end position="117"/>
    </location>
</feature>
<proteinExistence type="predicted"/>
<organism evidence="2 3">
    <name type="scientific">Halostagnicola kamekurae</name>
    <dbReference type="NCBI Taxonomy" id="619731"/>
    <lineage>
        <taxon>Archaea</taxon>
        <taxon>Methanobacteriati</taxon>
        <taxon>Methanobacteriota</taxon>
        <taxon>Stenosarchaea group</taxon>
        <taxon>Halobacteria</taxon>
        <taxon>Halobacteriales</taxon>
        <taxon>Natrialbaceae</taxon>
        <taxon>Halostagnicola</taxon>
    </lineage>
</organism>
<evidence type="ECO:0000256" key="1">
    <source>
        <dbReference type="SAM" id="MobiDB-lite"/>
    </source>
</evidence>
<dbReference type="OrthoDB" id="275432at2157"/>
<sequence length="137" mass="15789">MDESLLCLVRFCPTSNEELATAEEDDDDVQKITTETTLENHYVTYSFEKPQDLGLIQVENPAEWSNASSTARNGCPKHPNGGITKKAEQYLKQTEQESPDNYGNLSHTRRESPRLENQVQELEQKFEVFRNQIQQRL</sequence>
<accession>A0A1I6UYY8</accession>
<dbReference type="RefSeq" id="WP_217642050.1">
    <property type="nucleotide sequence ID" value="NZ_FOZS01000008.1"/>
</dbReference>
<evidence type="ECO:0000313" key="2">
    <source>
        <dbReference type="EMBL" id="SFT06649.1"/>
    </source>
</evidence>
<dbReference type="Proteomes" id="UP000199199">
    <property type="component" value="Unassembled WGS sequence"/>
</dbReference>
<reference evidence="3" key="1">
    <citation type="submission" date="2016-10" db="EMBL/GenBank/DDBJ databases">
        <authorList>
            <person name="Varghese N."/>
            <person name="Submissions S."/>
        </authorList>
    </citation>
    <scope>NUCLEOTIDE SEQUENCE [LARGE SCALE GENOMIC DNA]</scope>
    <source>
        <strain evidence="3">DSM 22427</strain>
    </source>
</reference>
<evidence type="ECO:0000313" key="3">
    <source>
        <dbReference type="Proteomes" id="UP000199199"/>
    </source>
</evidence>
<protein>
    <submittedName>
        <fullName evidence="2">Uncharacterized protein</fullName>
    </submittedName>
</protein>
<name>A0A1I6UYY8_9EURY</name>
<dbReference type="EMBL" id="FOZS01000008">
    <property type="protein sequence ID" value="SFT06649.1"/>
    <property type="molecule type" value="Genomic_DNA"/>
</dbReference>